<reference evidence="3 4" key="1">
    <citation type="journal article" date="2004" name="Science">
        <title>The complete genome sequence of Propionibacterium acnes, a commensal of human skin.</title>
        <authorList>
            <person name="Bruggemann H."/>
            <person name="Henne A."/>
            <person name="Hoster F."/>
            <person name="Liesegang H."/>
            <person name="Wiezer A."/>
            <person name="Strittmatter A."/>
            <person name="Hujer S."/>
            <person name="Durre P."/>
            <person name="Gottschalk G."/>
        </authorList>
    </citation>
    <scope>NUCLEOTIDE SEQUENCE [LARGE SCALE GENOMIC DNA]</scope>
    <source>
        <strain evidence="4">DSM 16379 / KPA171202</strain>
    </source>
</reference>
<dbReference type="Proteomes" id="UP000000603">
    <property type="component" value="Chromosome"/>
</dbReference>
<dbReference type="EnsemblBacteria" id="AAT83795">
    <property type="protein sequence ID" value="AAT83795"/>
    <property type="gene ID" value="PPA2087"/>
</dbReference>
<keyword evidence="2" id="KW-1133">Transmembrane helix</keyword>
<feature type="transmembrane region" description="Helical" evidence="2">
    <location>
        <begin position="38"/>
        <end position="55"/>
    </location>
</feature>
<feature type="region of interest" description="Disordered" evidence="1">
    <location>
        <begin position="1"/>
        <end position="34"/>
    </location>
</feature>
<evidence type="ECO:0000256" key="1">
    <source>
        <dbReference type="SAM" id="MobiDB-lite"/>
    </source>
</evidence>
<accession>Q6A618</accession>
<dbReference type="KEGG" id="pac:PPA2087"/>
<evidence type="ECO:0000313" key="3">
    <source>
        <dbReference type="EMBL" id="AAT83795.1"/>
    </source>
</evidence>
<dbReference type="EMBL" id="AE017283">
    <property type="protein sequence ID" value="AAT83795.1"/>
    <property type="molecule type" value="Genomic_DNA"/>
</dbReference>
<sequence>MRTRTAYNSRATTPHPRRHSQENTDDAQGPPVTKKSSLVLAMASIGAIAVGLTGRARQLTLAFNSASWLVAVIALSYLIRSGHSEKTAWLAQPPRVPEAQPPGG</sequence>
<feature type="compositionally biased region" description="Polar residues" evidence="1">
    <location>
        <begin position="1"/>
        <end position="12"/>
    </location>
</feature>
<evidence type="ECO:0000313" key="4">
    <source>
        <dbReference type="Proteomes" id="UP000000603"/>
    </source>
</evidence>
<evidence type="ECO:0000256" key="2">
    <source>
        <dbReference type="SAM" id="Phobius"/>
    </source>
</evidence>
<organism evidence="3 4">
    <name type="scientific">Cutibacterium acnes (strain DSM 16379 / KPA171202)</name>
    <name type="common">Propionibacterium acnes</name>
    <dbReference type="NCBI Taxonomy" id="267747"/>
    <lineage>
        <taxon>Bacteria</taxon>
        <taxon>Bacillati</taxon>
        <taxon>Actinomycetota</taxon>
        <taxon>Actinomycetes</taxon>
        <taxon>Propionibacteriales</taxon>
        <taxon>Propionibacteriaceae</taxon>
        <taxon>Cutibacterium</taxon>
    </lineage>
</organism>
<name>Q6A618_CUTAK</name>
<dbReference type="HOGENOM" id="CLU_177774_0_0_11"/>
<keyword evidence="2" id="KW-0472">Membrane</keyword>
<protein>
    <submittedName>
        <fullName evidence="3">Uncharacterized protein</fullName>
    </submittedName>
</protein>
<dbReference type="AlphaFoldDB" id="Q6A618"/>
<feature type="transmembrane region" description="Helical" evidence="2">
    <location>
        <begin position="61"/>
        <end position="79"/>
    </location>
</feature>
<proteinExistence type="predicted"/>
<keyword evidence="2" id="KW-0812">Transmembrane</keyword>
<gene>
    <name evidence="3" type="ordered locus">PPA2087</name>
</gene>